<evidence type="ECO:0000256" key="7">
    <source>
        <dbReference type="ARBA" id="ARBA00023315"/>
    </source>
</evidence>
<dbReference type="PROSITE" id="PS01016">
    <property type="entry name" value="GLYCOPROTEASE"/>
    <property type="match status" value="1"/>
</dbReference>
<dbReference type="Gene3D" id="3.30.420.40">
    <property type="match status" value="2"/>
</dbReference>
<dbReference type="EC" id="2.3.1.234" evidence="1"/>
<dbReference type="EMBL" id="EU016618">
    <property type="protein sequence ID" value="ABZ08128.1"/>
    <property type="molecule type" value="Genomic_DNA"/>
</dbReference>
<dbReference type="GO" id="GO:0002949">
    <property type="term" value="P:tRNA threonylcarbamoyladenosine modification"/>
    <property type="evidence" value="ECO:0007669"/>
    <property type="project" value="InterPro"/>
</dbReference>
<keyword evidence="10" id="KW-0378">Hydrolase</keyword>
<dbReference type="PANTHER" id="PTHR11735:SF14">
    <property type="entry name" value="TRNA N6-ADENOSINE THREONYLCARBAMOYLTRANSFERASE"/>
    <property type="match status" value="1"/>
</dbReference>
<dbReference type="InterPro" id="IPR034680">
    <property type="entry name" value="Kae1_archaea_euk"/>
</dbReference>
<dbReference type="FunFam" id="3.30.420.40:FF:000037">
    <property type="entry name" value="Probable tRNA N6-adenosine threonylcarbamoyltransferase"/>
    <property type="match status" value="1"/>
</dbReference>
<sequence>MSAVILGIESTAHTLSFGFVDVEGVAYPSESAIFKPKEGGIHPREAADHHSKVAGELLKRFLETHELSRRDIDAVAFSQGPGLGPCLRVGASVARSLSHSWNIPLVGVNHCVAHIEIGRSQTGCDDPVLLYVSGGNTQVIARANKRYRVLGETLDIGIGNMLDKFARSQGIPFPGGPKIERLAAAWTADTPGAELSGVSLPYGVQGMDLAFSGILTAAQQKTLDGNPLREVCWSLQEHSFAACVEVAERAMAHTGKDELLLGGGVACNERLREMSQIMCGERGGESFWPARPFCVDNGTMIAELGRRMIDSGTITSLTNSAVLPGLRTDHTLVTWD</sequence>
<accession>B3T6C0</accession>
<dbReference type="SUPFAM" id="SSF53067">
    <property type="entry name" value="Actin-like ATPase domain"/>
    <property type="match status" value="1"/>
</dbReference>
<protein>
    <recommendedName>
        <fullName evidence="1">N(6)-L-threonylcarbamoyladenine synthase</fullName>
        <ecNumber evidence="1">2.3.1.234</ecNumber>
    </recommendedName>
</protein>
<evidence type="ECO:0000256" key="8">
    <source>
        <dbReference type="ARBA" id="ARBA00048117"/>
    </source>
</evidence>
<evidence type="ECO:0000256" key="5">
    <source>
        <dbReference type="ARBA" id="ARBA00022723"/>
    </source>
</evidence>
<dbReference type="NCBIfam" id="NF007174">
    <property type="entry name" value="PRK09605.1"/>
    <property type="match status" value="1"/>
</dbReference>
<dbReference type="HAMAP" id="MF_01446">
    <property type="entry name" value="Kae1"/>
    <property type="match status" value="1"/>
</dbReference>
<keyword evidence="10" id="KW-0645">Protease</keyword>
<dbReference type="Pfam" id="PF00814">
    <property type="entry name" value="TsaD"/>
    <property type="match status" value="1"/>
</dbReference>
<dbReference type="NCBIfam" id="TIGR00329">
    <property type="entry name" value="gcp_kae1"/>
    <property type="match status" value="1"/>
</dbReference>
<dbReference type="AlphaFoldDB" id="B3T6C0"/>
<keyword evidence="3" id="KW-0808">Transferase</keyword>
<evidence type="ECO:0000256" key="3">
    <source>
        <dbReference type="ARBA" id="ARBA00022679"/>
    </source>
</evidence>
<evidence type="ECO:0000256" key="4">
    <source>
        <dbReference type="ARBA" id="ARBA00022694"/>
    </source>
</evidence>
<gene>
    <name evidence="10" type="ORF">ALOHA_HF4000APKG1C9ctg2g33</name>
</gene>
<organism evidence="10">
    <name type="scientific">uncultured marine microorganism HF4000_APKG1C9</name>
    <dbReference type="NCBI Taxonomy" id="455540"/>
    <lineage>
        <taxon>unclassified sequences</taxon>
        <taxon>environmental samples</taxon>
    </lineage>
</organism>
<dbReference type="InterPro" id="IPR017860">
    <property type="entry name" value="Peptidase_M22_CS"/>
</dbReference>
<evidence type="ECO:0000256" key="6">
    <source>
        <dbReference type="ARBA" id="ARBA00023004"/>
    </source>
</evidence>
<dbReference type="GO" id="GO:0061711">
    <property type="term" value="F:tRNA N(6)-L-threonylcarbamoyladenine synthase activity"/>
    <property type="evidence" value="ECO:0007669"/>
    <property type="project" value="UniProtKB-EC"/>
</dbReference>
<comment type="catalytic activity">
    <reaction evidence="8">
        <text>L-threonylcarbamoyladenylate + adenosine(37) in tRNA = N(6)-L-threonylcarbamoyladenosine(37) in tRNA + AMP + H(+)</text>
        <dbReference type="Rhea" id="RHEA:37059"/>
        <dbReference type="Rhea" id="RHEA-COMP:10162"/>
        <dbReference type="Rhea" id="RHEA-COMP:10163"/>
        <dbReference type="ChEBI" id="CHEBI:15378"/>
        <dbReference type="ChEBI" id="CHEBI:73682"/>
        <dbReference type="ChEBI" id="CHEBI:74411"/>
        <dbReference type="ChEBI" id="CHEBI:74418"/>
        <dbReference type="ChEBI" id="CHEBI:456215"/>
        <dbReference type="EC" id="2.3.1.234"/>
    </reaction>
</comment>
<reference evidence="10" key="1">
    <citation type="journal article" date="2008" name="ISME J.">
        <title>Genomic patterns of recombination, clonal divergence and environment in marine microbial populations.</title>
        <authorList>
            <person name="Konstantinidis K.T."/>
            <person name="Delong E.F."/>
        </authorList>
    </citation>
    <scope>NUCLEOTIDE SEQUENCE</scope>
</reference>
<evidence type="ECO:0000313" key="10">
    <source>
        <dbReference type="EMBL" id="ABZ08128.1"/>
    </source>
</evidence>
<keyword evidence="2" id="KW-0963">Cytoplasm</keyword>
<keyword evidence="7" id="KW-0012">Acyltransferase</keyword>
<dbReference type="InterPro" id="IPR043129">
    <property type="entry name" value="ATPase_NBD"/>
</dbReference>
<dbReference type="PANTHER" id="PTHR11735">
    <property type="entry name" value="TRNA N6-ADENOSINE THREONYLCARBAMOYLTRANSFERASE"/>
    <property type="match status" value="1"/>
</dbReference>
<dbReference type="NCBIfam" id="TIGR03722">
    <property type="entry name" value="arch_KAE1"/>
    <property type="match status" value="1"/>
</dbReference>
<keyword evidence="4" id="KW-0819">tRNA processing</keyword>
<dbReference type="GO" id="GO:0008233">
    <property type="term" value="F:peptidase activity"/>
    <property type="evidence" value="ECO:0007669"/>
    <property type="project" value="UniProtKB-KW"/>
</dbReference>
<proteinExistence type="inferred from homology"/>
<dbReference type="GO" id="GO:0000408">
    <property type="term" value="C:EKC/KEOPS complex"/>
    <property type="evidence" value="ECO:0007669"/>
    <property type="project" value="InterPro"/>
</dbReference>
<feature type="domain" description="Gcp-like" evidence="9">
    <location>
        <begin position="34"/>
        <end position="302"/>
    </location>
</feature>
<keyword evidence="6" id="KW-0408">Iron</keyword>
<dbReference type="GO" id="GO:0006508">
    <property type="term" value="P:proteolysis"/>
    <property type="evidence" value="ECO:0007669"/>
    <property type="project" value="UniProtKB-KW"/>
</dbReference>
<dbReference type="InterPro" id="IPR017861">
    <property type="entry name" value="KAE1/TsaD"/>
</dbReference>
<keyword evidence="5" id="KW-0479">Metal-binding</keyword>
<dbReference type="InterPro" id="IPR000905">
    <property type="entry name" value="Gcp-like_dom"/>
</dbReference>
<dbReference type="GO" id="GO:0046872">
    <property type="term" value="F:metal ion binding"/>
    <property type="evidence" value="ECO:0007669"/>
    <property type="project" value="UniProtKB-KW"/>
</dbReference>
<evidence type="ECO:0000256" key="2">
    <source>
        <dbReference type="ARBA" id="ARBA00022490"/>
    </source>
</evidence>
<name>B3T6C0_9ZZZZ</name>
<evidence type="ECO:0000259" key="9">
    <source>
        <dbReference type="Pfam" id="PF00814"/>
    </source>
</evidence>
<dbReference type="PRINTS" id="PR00789">
    <property type="entry name" value="OSIALOPTASE"/>
</dbReference>
<evidence type="ECO:0000256" key="1">
    <source>
        <dbReference type="ARBA" id="ARBA00012156"/>
    </source>
</evidence>